<evidence type="ECO:0000313" key="1">
    <source>
        <dbReference type="EMBL" id="VAV99267.1"/>
    </source>
</evidence>
<accession>A0A3B0S3A4</accession>
<dbReference type="EMBL" id="UOED01000132">
    <property type="protein sequence ID" value="VAV99267.1"/>
    <property type="molecule type" value="Genomic_DNA"/>
</dbReference>
<sequence length="302" mass="33057">MSIRHSFLTLSAMATILLGQNMSAWAAPITFNTALPVAKDEFLIREQFILGQSGKDRTAAERDVSVQSVVSVLAYGINSDLALFAALPYVNKTLKLTMNGTRLTRSTSGIGDMTFFGRYTIYKNNFKGGNFRIAPFAGIKIPTGNSRNRDSFGQLPASLQPGSGSWDPLGGIVMTYQTLSLQIDTQISYKANMAANGFEAGDVSRLDSSLQYRLWPKSLSGGVPGFLYGVLEMNLIHQGKSKINAVKDLNSGGTRLFLVPGIQYVTRRWIAEVSIQLPVIQNQNGTGLENDYIARTGFRFNF</sequence>
<proteinExistence type="predicted"/>
<dbReference type="Pfam" id="PF13557">
    <property type="entry name" value="Phenol_MetA_deg"/>
    <property type="match status" value="1"/>
</dbReference>
<evidence type="ECO:0008006" key="2">
    <source>
        <dbReference type="Google" id="ProtNLM"/>
    </source>
</evidence>
<dbReference type="AlphaFoldDB" id="A0A3B0S3A4"/>
<protein>
    <recommendedName>
        <fullName evidence="2">Transporter</fullName>
    </recommendedName>
</protein>
<gene>
    <name evidence="1" type="ORF">MNBD_ALPHA02-1479</name>
</gene>
<name>A0A3B0S3A4_9ZZZZ</name>
<reference evidence="1" key="1">
    <citation type="submission" date="2018-06" db="EMBL/GenBank/DDBJ databases">
        <authorList>
            <person name="Zhirakovskaya E."/>
        </authorList>
    </citation>
    <scope>NUCLEOTIDE SEQUENCE</scope>
</reference>
<organism evidence="1">
    <name type="scientific">hydrothermal vent metagenome</name>
    <dbReference type="NCBI Taxonomy" id="652676"/>
    <lineage>
        <taxon>unclassified sequences</taxon>
        <taxon>metagenomes</taxon>
        <taxon>ecological metagenomes</taxon>
    </lineage>
</organism>
<dbReference type="InterPro" id="IPR025737">
    <property type="entry name" value="FApF"/>
</dbReference>